<evidence type="ECO:0000256" key="1">
    <source>
        <dbReference type="SAM" id="MobiDB-lite"/>
    </source>
</evidence>
<dbReference type="Gene3D" id="3.40.630.30">
    <property type="match status" value="1"/>
</dbReference>
<dbReference type="Proteomes" id="UP000095751">
    <property type="component" value="Unassembled WGS sequence"/>
</dbReference>
<dbReference type="InParanoid" id="A0A1E7EMS7"/>
<keyword evidence="3" id="KW-1185">Reference proteome</keyword>
<sequence>MTGFYDLTKMNIMSKTFTQIAELNRLQQSYPNNGNKLLHRMLIVEAIVTTTKNNKNNNKSKSASEIVGFCDVDCRPSNIQLKIKLPRPYISDLTINNHHRRQGLAKLLVQESEQFVIDRYNNKKKENGVDVVDDDIDIWIRVEENNIAALKLYQNALGYKITNWSTSTGTSTYKEEEEEKENDSVKSVSSNTTEDATTKIKIWTLRKILRK</sequence>
<reference evidence="2 3" key="1">
    <citation type="submission" date="2016-09" db="EMBL/GenBank/DDBJ databases">
        <title>Extensive genetic diversity and differential bi-allelic expression allows diatom success in the polar Southern Ocean.</title>
        <authorList>
            <consortium name="DOE Joint Genome Institute"/>
            <person name="Mock T."/>
            <person name="Otillar R.P."/>
            <person name="Strauss J."/>
            <person name="Dupont C."/>
            <person name="Frickenhaus S."/>
            <person name="Maumus F."/>
            <person name="Mcmullan M."/>
            <person name="Sanges R."/>
            <person name="Schmutz J."/>
            <person name="Toseland A."/>
            <person name="Valas R."/>
            <person name="Veluchamy A."/>
            <person name="Ward B.J."/>
            <person name="Allen A."/>
            <person name="Barry K."/>
            <person name="Falciatore A."/>
            <person name="Ferrante M."/>
            <person name="Fortunato A.E."/>
            <person name="Gloeckner G."/>
            <person name="Gruber A."/>
            <person name="Hipkin R."/>
            <person name="Janech M."/>
            <person name="Kroth P."/>
            <person name="Leese F."/>
            <person name="Lindquist E."/>
            <person name="Lyon B.R."/>
            <person name="Martin J."/>
            <person name="Mayer C."/>
            <person name="Parker M."/>
            <person name="Quesneville H."/>
            <person name="Raymond J."/>
            <person name="Uhlig C."/>
            <person name="Valentin K.U."/>
            <person name="Worden A.Z."/>
            <person name="Armbrust E.V."/>
            <person name="Bowler C."/>
            <person name="Green B."/>
            <person name="Moulton V."/>
            <person name="Van Oosterhout C."/>
            <person name="Grigoriev I."/>
        </authorList>
    </citation>
    <scope>NUCLEOTIDE SEQUENCE [LARGE SCALE GENOMIC DNA]</scope>
    <source>
        <strain evidence="2 3">CCMP1102</strain>
    </source>
</reference>
<evidence type="ECO:0000313" key="3">
    <source>
        <dbReference type="Proteomes" id="UP000095751"/>
    </source>
</evidence>
<gene>
    <name evidence="2" type="ORF">FRACYDRAFT_251280</name>
</gene>
<accession>A0A1E7EMS7</accession>
<dbReference type="CDD" id="cd04301">
    <property type="entry name" value="NAT_SF"/>
    <property type="match status" value="1"/>
</dbReference>
<dbReference type="InterPro" id="IPR016181">
    <property type="entry name" value="Acyl_CoA_acyltransferase"/>
</dbReference>
<dbReference type="AlphaFoldDB" id="A0A1E7EMS7"/>
<dbReference type="OrthoDB" id="46406at2759"/>
<organism evidence="2 3">
    <name type="scientific">Fragilariopsis cylindrus CCMP1102</name>
    <dbReference type="NCBI Taxonomy" id="635003"/>
    <lineage>
        <taxon>Eukaryota</taxon>
        <taxon>Sar</taxon>
        <taxon>Stramenopiles</taxon>
        <taxon>Ochrophyta</taxon>
        <taxon>Bacillariophyta</taxon>
        <taxon>Bacillariophyceae</taxon>
        <taxon>Bacillariophycidae</taxon>
        <taxon>Bacillariales</taxon>
        <taxon>Bacillariaceae</taxon>
        <taxon>Fragilariopsis</taxon>
    </lineage>
</organism>
<dbReference type="SUPFAM" id="SSF55729">
    <property type="entry name" value="Acyl-CoA N-acyltransferases (Nat)"/>
    <property type="match status" value="1"/>
</dbReference>
<evidence type="ECO:0000313" key="2">
    <source>
        <dbReference type="EMBL" id="OEU07238.1"/>
    </source>
</evidence>
<dbReference type="KEGG" id="fcy:FRACYDRAFT_251280"/>
<feature type="region of interest" description="Disordered" evidence="1">
    <location>
        <begin position="169"/>
        <end position="195"/>
    </location>
</feature>
<protein>
    <submittedName>
        <fullName evidence="2">Uncharacterized protein</fullName>
    </submittedName>
</protein>
<name>A0A1E7EMS7_9STRA</name>
<proteinExistence type="predicted"/>
<dbReference type="EMBL" id="KV784387">
    <property type="protein sequence ID" value="OEU07238.1"/>
    <property type="molecule type" value="Genomic_DNA"/>
</dbReference>